<name>A0A4P6JVU3_KTERU</name>
<proteinExistence type="inferred from homology"/>
<keyword evidence="9" id="KW-0813">Transport</keyword>
<keyword evidence="4 9" id="KW-0812">Transmembrane</keyword>
<dbReference type="PANTHER" id="PTHR30341:SF0">
    <property type="entry name" value="NA(+)_H(+) ANTIPORTER NHAA"/>
    <property type="match status" value="1"/>
</dbReference>
<protein>
    <recommendedName>
        <fullName evidence="9">Na(+)/H(+) antiporter NhaA</fullName>
    </recommendedName>
    <alternativeName>
        <fullName evidence="9">Sodium/proton antiporter NhaA</fullName>
    </alternativeName>
</protein>
<feature type="transmembrane region" description="Helical" evidence="9">
    <location>
        <begin position="424"/>
        <end position="443"/>
    </location>
</feature>
<feature type="transmembrane region" description="Helical" evidence="9">
    <location>
        <begin position="26"/>
        <end position="48"/>
    </location>
</feature>
<evidence type="ECO:0000256" key="7">
    <source>
        <dbReference type="ARBA" id="ARBA00023136"/>
    </source>
</evidence>
<evidence type="ECO:0000313" key="11">
    <source>
        <dbReference type="Proteomes" id="UP000290365"/>
    </source>
</evidence>
<evidence type="ECO:0000256" key="4">
    <source>
        <dbReference type="ARBA" id="ARBA00022692"/>
    </source>
</evidence>
<comment type="similarity">
    <text evidence="9">Belongs to the NhaA Na(+)/H(+) (TC 2.A.33) antiporter family.</text>
</comment>
<dbReference type="RefSeq" id="WP_129890853.1">
    <property type="nucleotide sequence ID" value="NZ_CP035758.1"/>
</dbReference>
<gene>
    <name evidence="9 10" type="primary">nhaA</name>
    <name evidence="10" type="ORF">EPA93_28935</name>
</gene>
<evidence type="ECO:0000256" key="1">
    <source>
        <dbReference type="ARBA" id="ARBA00004429"/>
    </source>
</evidence>
<organism evidence="10 11">
    <name type="scientific">Ktedonosporobacter rubrisoli</name>
    <dbReference type="NCBI Taxonomy" id="2509675"/>
    <lineage>
        <taxon>Bacteria</taxon>
        <taxon>Bacillati</taxon>
        <taxon>Chloroflexota</taxon>
        <taxon>Ktedonobacteria</taxon>
        <taxon>Ktedonobacterales</taxon>
        <taxon>Ktedonosporobacteraceae</taxon>
        <taxon>Ktedonosporobacter</taxon>
    </lineage>
</organism>
<feature type="transmembrane region" description="Helical" evidence="9">
    <location>
        <begin position="392"/>
        <end position="412"/>
    </location>
</feature>
<dbReference type="Proteomes" id="UP000290365">
    <property type="component" value="Chromosome"/>
</dbReference>
<dbReference type="GO" id="GO:0006885">
    <property type="term" value="P:regulation of pH"/>
    <property type="evidence" value="ECO:0007669"/>
    <property type="project" value="UniProtKB-UniRule"/>
</dbReference>
<feature type="transmembrane region" description="Helical" evidence="9">
    <location>
        <begin position="198"/>
        <end position="217"/>
    </location>
</feature>
<dbReference type="GO" id="GO:0015385">
    <property type="term" value="F:sodium:proton antiporter activity"/>
    <property type="evidence" value="ECO:0007669"/>
    <property type="project" value="UniProtKB-UniRule"/>
</dbReference>
<evidence type="ECO:0000256" key="8">
    <source>
        <dbReference type="ARBA" id="ARBA00023201"/>
    </source>
</evidence>
<feature type="transmembrane region" description="Helical" evidence="9">
    <location>
        <begin position="224"/>
        <end position="254"/>
    </location>
</feature>
<feature type="transmembrane region" description="Helical" evidence="9">
    <location>
        <begin position="109"/>
        <end position="133"/>
    </location>
</feature>
<feature type="transmembrane region" description="Helical" evidence="9">
    <location>
        <begin position="139"/>
        <end position="161"/>
    </location>
</feature>
<evidence type="ECO:0000256" key="6">
    <source>
        <dbReference type="ARBA" id="ARBA00023053"/>
    </source>
</evidence>
<keyword evidence="9" id="KW-0406">Ion transport</keyword>
<evidence type="ECO:0000313" key="10">
    <source>
        <dbReference type="EMBL" id="QBD79787.1"/>
    </source>
</evidence>
<comment type="function">
    <text evidence="9">Na(+)/H(+) antiporter that extrudes sodium in exchange for external protons.</text>
</comment>
<dbReference type="AlphaFoldDB" id="A0A4P6JVU3"/>
<comment type="catalytic activity">
    <reaction evidence="9">
        <text>Na(+)(in) + 2 H(+)(out) = Na(+)(out) + 2 H(+)(in)</text>
        <dbReference type="Rhea" id="RHEA:29251"/>
        <dbReference type="ChEBI" id="CHEBI:15378"/>
        <dbReference type="ChEBI" id="CHEBI:29101"/>
    </reaction>
</comment>
<keyword evidence="6 9" id="KW-0915">Sodium</keyword>
<dbReference type="EMBL" id="CP035758">
    <property type="protein sequence ID" value="QBD79787.1"/>
    <property type="molecule type" value="Genomic_DNA"/>
</dbReference>
<dbReference type="InterPro" id="IPR023171">
    <property type="entry name" value="Na/H_antiporter_dom_sf"/>
</dbReference>
<keyword evidence="8 9" id="KW-0739">Sodium transport</keyword>
<keyword evidence="7 9" id="KW-0472">Membrane</keyword>
<comment type="subcellular location">
    <subcellularLocation>
        <location evidence="1">Cell inner membrane</location>
        <topology evidence="1">Multi-pass membrane protein</topology>
    </subcellularLocation>
    <subcellularLocation>
        <location evidence="9">Cell membrane</location>
        <topology evidence="9">Multi-pass membrane protein</topology>
    </subcellularLocation>
</comment>
<feature type="transmembrane region" description="Helical" evidence="9">
    <location>
        <begin position="350"/>
        <end position="372"/>
    </location>
</feature>
<keyword evidence="3 9" id="KW-1003">Cell membrane</keyword>
<reference evidence="10 11" key="1">
    <citation type="submission" date="2019-01" db="EMBL/GenBank/DDBJ databases">
        <title>Ktedonosporobacter rubrisoli SCAWS-G2.</title>
        <authorList>
            <person name="Huang Y."/>
            <person name="Yan B."/>
        </authorList>
    </citation>
    <scope>NUCLEOTIDE SEQUENCE [LARGE SCALE GENOMIC DNA]</scope>
    <source>
        <strain evidence="10 11">SCAWS-G2</strain>
    </source>
</reference>
<keyword evidence="5 9" id="KW-1133">Transmembrane helix</keyword>
<accession>A0A4P6JVU3</accession>
<dbReference type="OrthoDB" id="9808135at2"/>
<keyword evidence="2 9" id="KW-0050">Antiport</keyword>
<sequence length="454" mass="48419">MNAREIIKQPTQGALAERILRPFQEFAHTGASSGILLLICTIIALIWANSPWAASYNALWDLHLRIGIGSVGLDEPLHIWINDGLMTIFFFVVGLEIKREVLVGELSSLRQAILPIVAAVGGMLCPALIYLAFNRGTSAAGGWAIPMATDIAFSLGVLALLGSRIPSALKVFLTAFAIVDDIGAVLVIAIFFHSTINITALIASGIILICVALANVIGVQKPLVYALLGVCLWVAMLLSGLHATIAGILLALLIPSRARIDIRAFVRRGRTCLDEVASDERPGIGLFMNERQQSAIQALETAAEHSLTPLQRMEHTTHPWVAFAIVPLFVLANAGVPISSNFFAALLSPIGLGIILGLIIGKQVGIMLFSWLTVKLGWATLPEGTAWRQMYGVSWVGAIGFTMALFINGLAFGDAGQELFFSEAKSAILVAALIAGVVGWLLLRFSKPGSASAE</sequence>
<dbReference type="Pfam" id="PF06965">
    <property type="entry name" value="Na_H_antiport_1"/>
    <property type="match status" value="1"/>
</dbReference>
<keyword evidence="11" id="KW-1185">Reference proteome</keyword>
<dbReference type="KEGG" id="kbs:EPA93_28935"/>
<feature type="transmembrane region" description="Helical" evidence="9">
    <location>
        <begin position="320"/>
        <end position="338"/>
    </location>
</feature>
<dbReference type="NCBIfam" id="TIGR00773">
    <property type="entry name" value="NhaA"/>
    <property type="match status" value="1"/>
</dbReference>
<dbReference type="Gene3D" id="1.20.1530.10">
    <property type="entry name" value="Na+/H+ antiporter like domain"/>
    <property type="match status" value="1"/>
</dbReference>
<evidence type="ECO:0000256" key="5">
    <source>
        <dbReference type="ARBA" id="ARBA00022989"/>
    </source>
</evidence>
<evidence type="ECO:0000256" key="3">
    <source>
        <dbReference type="ARBA" id="ARBA00022475"/>
    </source>
</evidence>
<dbReference type="InterPro" id="IPR004670">
    <property type="entry name" value="NhaA"/>
</dbReference>
<dbReference type="GO" id="GO:0005886">
    <property type="term" value="C:plasma membrane"/>
    <property type="evidence" value="ECO:0007669"/>
    <property type="project" value="UniProtKB-SubCell"/>
</dbReference>
<dbReference type="HAMAP" id="MF_01844">
    <property type="entry name" value="NhaA"/>
    <property type="match status" value="1"/>
</dbReference>
<evidence type="ECO:0000256" key="9">
    <source>
        <dbReference type="HAMAP-Rule" id="MF_01844"/>
    </source>
</evidence>
<dbReference type="PANTHER" id="PTHR30341">
    <property type="entry name" value="SODIUM ION/PROTON ANTIPORTER NHAA-RELATED"/>
    <property type="match status" value="1"/>
</dbReference>
<evidence type="ECO:0000256" key="2">
    <source>
        <dbReference type="ARBA" id="ARBA00022449"/>
    </source>
</evidence>
<feature type="transmembrane region" description="Helical" evidence="9">
    <location>
        <begin position="168"/>
        <end position="192"/>
    </location>
</feature>